<dbReference type="AlphaFoldDB" id="A0A2N6LCX4"/>
<gene>
    <name evidence="1" type="ORF">CEN46_15745</name>
</gene>
<feature type="non-terminal residue" evidence="1">
    <location>
        <position position="164"/>
    </location>
</feature>
<dbReference type="Proteomes" id="UP000235081">
    <property type="component" value="Unassembled WGS sequence"/>
</dbReference>
<proteinExistence type="predicted"/>
<accession>A0A2N6LCX4</accession>
<reference evidence="1 2" key="1">
    <citation type="submission" date="2017-07" db="EMBL/GenBank/DDBJ databases">
        <title>Genomes of Fischerella (Mastigocladus) sp. strains.</title>
        <authorList>
            <person name="Miller S.R."/>
        </authorList>
    </citation>
    <scope>NUCLEOTIDE SEQUENCE [LARGE SCALE GENOMIC DNA]</scope>
    <source>
        <strain evidence="1 2">CCMEE 5318</strain>
    </source>
</reference>
<evidence type="ECO:0000313" key="2">
    <source>
        <dbReference type="Proteomes" id="UP000235081"/>
    </source>
</evidence>
<dbReference type="EMBL" id="NMQE01000484">
    <property type="protein sequence ID" value="PMB20794.1"/>
    <property type="molecule type" value="Genomic_DNA"/>
</dbReference>
<sequence length="164" mass="18182">MTHTPIKIHGSCIDRLISKLEKKIGLKEANNLKETAIEIVQNCVNVYSENFGYGDVGENSTGLVSQLYKGQDPIPNGTTGLIYGRVQSGKTNTTIATLALAHENNFRCFIILTSDNTWLGKQTANRFNNQVQGGPVFFDWEAWNNDPIKFAKTKVTPYIKDTGV</sequence>
<name>A0A2N6LCX4_9CYAN</name>
<comment type="caution">
    <text evidence="1">The sequence shown here is derived from an EMBL/GenBank/DDBJ whole genome shotgun (WGS) entry which is preliminary data.</text>
</comment>
<evidence type="ECO:0000313" key="1">
    <source>
        <dbReference type="EMBL" id="PMB20794.1"/>
    </source>
</evidence>
<protein>
    <submittedName>
        <fullName evidence="1">Uncharacterized protein</fullName>
    </submittedName>
</protein>
<organism evidence="1 2">
    <name type="scientific">Fischerella thermalis CCMEE 5318</name>
    <dbReference type="NCBI Taxonomy" id="2019666"/>
    <lineage>
        <taxon>Bacteria</taxon>
        <taxon>Bacillati</taxon>
        <taxon>Cyanobacteriota</taxon>
        <taxon>Cyanophyceae</taxon>
        <taxon>Nostocales</taxon>
        <taxon>Hapalosiphonaceae</taxon>
        <taxon>Fischerella</taxon>
    </lineage>
</organism>